<name>A0A6J8A1X6_MYTCO</name>
<dbReference type="FunFam" id="3.30.70.270:FF:000026">
    <property type="entry name" value="Transposon Ty3-G Gag-Pol polyprotein"/>
    <property type="match status" value="1"/>
</dbReference>
<dbReference type="Gene3D" id="3.10.10.10">
    <property type="entry name" value="HIV Type 1 Reverse Transcriptase, subunit A, domain 1"/>
    <property type="match status" value="1"/>
</dbReference>
<dbReference type="PANTHER" id="PTHR37984:SF5">
    <property type="entry name" value="PROTEIN NYNRIN-LIKE"/>
    <property type="match status" value="1"/>
</dbReference>
<dbReference type="Proteomes" id="UP000507470">
    <property type="component" value="Unassembled WGS sequence"/>
</dbReference>
<reference evidence="3 4" key="1">
    <citation type="submission" date="2020-06" db="EMBL/GenBank/DDBJ databases">
        <authorList>
            <person name="Li R."/>
            <person name="Bekaert M."/>
        </authorList>
    </citation>
    <scope>NUCLEOTIDE SEQUENCE [LARGE SCALE GENOMIC DNA]</scope>
    <source>
        <strain evidence="4">wild</strain>
    </source>
</reference>
<evidence type="ECO:0000256" key="1">
    <source>
        <dbReference type="ARBA" id="ARBA00023268"/>
    </source>
</evidence>
<dbReference type="OrthoDB" id="6091944at2759"/>
<dbReference type="InterPro" id="IPR043128">
    <property type="entry name" value="Rev_trsase/Diguanyl_cyclase"/>
</dbReference>
<dbReference type="Gene3D" id="3.30.70.270">
    <property type="match status" value="2"/>
</dbReference>
<dbReference type="AlphaFoldDB" id="A0A6J8A1X6"/>
<sequence>MESLQKENIILINNIEKSNEKSSKINLDEINVSNEYRSLIEKNILANQDIFAEKDTDLGRTETVKMKIDTGNNYPIKLRPYRTPLNQRPIVEKAIKEMIEANIIRRSQSPWSAPIVLIKKKDNSIRFCIDYRKINQITKIYSTPLAHIDDILALLGKVSFFSNYDLKSGYWQLAMDSKDQTKYLGFVINENGISPDKDKVKVITSLKSPLTVKEVRRFIGMTSLYRRFIPNVSKIAEPIIELTKKYAKLNWSDACKKAFEYLKDSLTVVPLLAYPDTNKTYTLYCDASDTCIGACLTQPCEDTEKKIYGVKSAEKPI</sequence>
<evidence type="ECO:0000259" key="2">
    <source>
        <dbReference type="Pfam" id="PF17919"/>
    </source>
</evidence>
<keyword evidence="1" id="KW-0511">Multifunctional enzyme</keyword>
<dbReference type="InterPro" id="IPR041577">
    <property type="entry name" value="RT_RNaseH_2"/>
</dbReference>
<gene>
    <name evidence="3" type="ORF">MCOR_2779</name>
</gene>
<dbReference type="InterPro" id="IPR050951">
    <property type="entry name" value="Retrovirus_Pol_polyprotein"/>
</dbReference>
<organism evidence="3 4">
    <name type="scientific">Mytilus coruscus</name>
    <name type="common">Sea mussel</name>
    <dbReference type="NCBI Taxonomy" id="42192"/>
    <lineage>
        <taxon>Eukaryota</taxon>
        <taxon>Metazoa</taxon>
        <taxon>Spiralia</taxon>
        <taxon>Lophotrochozoa</taxon>
        <taxon>Mollusca</taxon>
        <taxon>Bivalvia</taxon>
        <taxon>Autobranchia</taxon>
        <taxon>Pteriomorphia</taxon>
        <taxon>Mytilida</taxon>
        <taxon>Mytiloidea</taxon>
        <taxon>Mytilidae</taxon>
        <taxon>Mytilinae</taxon>
        <taxon>Mytilus</taxon>
    </lineage>
</organism>
<dbReference type="PANTHER" id="PTHR37984">
    <property type="entry name" value="PROTEIN CBG26694"/>
    <property type="match status" value="1"/>
</dbReference>
<dbReference type="CDD" id="cd01647">
    <property type="entry name" value="RT_LTR"/>
    <property type="match status" value="1"/>
</dbReference>
<keyword evidence="4" id="KW-1185">Reference proteome</keyword>
<dbReference type="GO" id="GO:0003824">
    <property type="term" value="F:catalytic activity"/>
    <property type="evidence" value="ECO:0007669"/>
    <property type="project" value="UniProtKB-KW"/>
</dbReference>
<feature type="domain" description="Reverse transcriptase/retrotransposon-derived protein RNase H-like" evidence="2">
    <location>
        <begin position="251"/>
        <end position="308"/>
    </location>
</feature>
<dbReference type="SUPFAM" id="SSF56672">
    <property type="entry name" value="DNA/RNA polymerases"/>
    <property type="match status" value="1"/>
</dbReference>
<dbReference type="Pfam" id="PF17919">
    <property type="entry name" value="RT_RNaseH_2"/>
    <property type="match status" value="1"/>
</dbReference>
<proteinExistence type="predicted"/>
<evidence type="ECO:0000313" key="3">
    <source>
        <dbReference type="EMBL" id="CAC5360227.1"/>
    </source>
</evidence>
<dbReference type="InterPro" id="IPR043502">
    <property type="entry name" value="DNA/RNA_pol_sf"/>
</dbReference>
<accession>A0A6J8A1X6</accession>
<dbReference type="EMBL" id="CACVKT020000551">
    <property type="protein sequence ID" value="CAC5360227.1"/>
    <property type="molecule type" value="Genomic_DNA"/>
</dbReference>
<evidence type="ECO:0000313" key="4">
    <source>
        <dbReference type="Proteomes" id="UP000507470"/>
    </source>
</evidence>
<protein>
    <recommendedName>
        <fullName evidence="2">Reverse transcriptase/retrotransposon-derived protein RNase H-like domain-containing protein</fullName>
    </recommendedName>
</protein>